<protein>
    <submittedName>
        <fullName evidence="1">Uncharacterized protein</fullName>
    </submittedName>
</protein>
<name>A0A194RHQ4_PAPMA</name>
<gene>
    <name evidence="1" type="ORF">RR48_13825</name>
</gene>
<evidence type="ECO:0000313" key="1">
    <source>
        <dbReference type="EMBL" id="KPJ16969.1"/>
    </source>
</evidence>
<keyword evidence="2" id="KW-1185">Reference proteome</keyword>
<reference evidence="1 2" key="1">
    <citation type="journal article" date="2015" name="Nat. Commun.">
        <title>Outbred genome sequencing and CRISPR/Cas9 gene editing in butterflies.</title>
        <authorList>
            <person name="Li X."/>
            <person name="Fan D."/>
            <person name="Zhang W."/>
            <person name="Liu G."/>
            <person name="Zhang L."/>
            <person name="Zhao L."/>
            <person name="Fang X."/>
            <person name="Chen L."/>
            <person name="Dong Y."/>
            <person name="Chen Y."/>
            <person name="Ding Y."/>
            <person name="Zhao R."/>
            <person name="Feng M."/>
            <person name="Zhu Y."/>
            <person name="Feng Y."/>
            <person name="Jiang X."/>
            <person name="Zhu D."/>
            <person name="Xiang H."/>
            <person name="Feng X."/>
            <person name="Li S."/>
            <person name="Wang J."/>
            <person name="Zhang G."/>
            <person name="Kronforst M.R."/>
            <person name="Wang W."/>
        </authorList>
    </citation>
    <scope>NUCLEOTIDE SEQUENCE [LARGE SCALE GENOMIC DNA]</scope>
    <source>
        <strain evidence="1">Ya'a_city_454_Pm</strain>
        <tissue evidence="1">Whole body</tissue>
    </source>
</reference>
<dbReference type="Proteomes" id="UP000053240">
    <property type="component" value="Unassembled WGS sequence"/>
</dbReference>
<sequence length="119" mass="13348">MQLVRSYGETSEAKTRNMLDVYITLRHVTSQYAALDRTLIQTVIFIAQALMWLNNSNGNRAHNLMFNVVLKCGVEKERCEAASLAPRTPPTTTCVVQRSLYLSGKQVISLLCPNQTETT</sequence>
<dbReference type="EMBL" id="KQ460205">
    <property type="protein sequence ID" value="KPJ16969.1"/>
    <property type="molecule type" value="Genomic_DNA"/>
</dbReference>
<proteinExistence type="predicted"/>
<evidence type="ECO:0000313" key="2">
    <source>
        <dbReference type="Proteomes" id="UP000053240"/>
    </source>
</evidence>
<organism evidence="1 2">
    <name type="scientific">Papilio machaon</name>
    <name type="common">Old World swallowtail butterfly</name>
    <dbReference type="NCBI Taxonomy" id="76193"/>
    <lineage>
        <taxon>Eukaryota</taxon>
        <taxon>Metazoa</taxon>
        <taxon>Ecdysozoa</taxon>
        <taxon>Arthropoda</taxon>
        <taxon>Hexapoda</taxon>
        <taxon>Insecta</taxon>
        <taxon>Pterygota</taxon>
        <taxon>Neoptera</taxon>
        <taxon>Endopterygota</taxon>
        <taxon>Lepidoptera</taxon>
        <taxon>Glossata</taxon>
        <taxon>Ditrysia</taxon>
        <taxon>Papilionoidea</taxon>
        <taxon>Papilionidae</taxon>
        <taxon>Papilioninae</taxon>
        <taxon>Papilio</taxon>
    </lineage>
</organism>
<dbReference type="AlphaFoldDB" id="A0A194RHQ4"/>
<dbReference type="InParanoid" id="A0A194RHQ4"/>
<accession>A0A194RHQ4</accession>